<dbReference type="InterPro" id="IPR055199">
    <property type="entry name" value="Hda_lid"/>
</dbReference>
<evidence type="ECO:0000313" key="4">
    <source>
        <dbReference type="Proteomes" id="UP000189462"/>
    </source>
</evidence>
<dbReference type="EMBL" id="MVBK01000034">
    <property type="protein sequence ID" value="OOG25907.1"/>
    <property type="molecule type" value="Genomic_DNA"/>
</dbReference>
<reference evidence="3 4" key="1">
    <citation type="submission" date="2017-02" db="EMBL/GenBank/DDBJ databases">
        <title>Genomic diversity within the haloalkaliphilic genus Thioalkalivibrio.</title>
        <authorList>
            <person name="Ahn A.-C."/>
            <person name="Meier-Kolthoff J."/>
            <person name="Overmars L."/>
            <person name="Richter M."/>
            <person name="Woyke T."/>
            <person name="Sorokin D.Y."/>
            <person name="Muyzer G."/>
        </authorList>
    </citation>
    <scope>NUCLEOTIDE SEQUENCE [LARGE SCALE GENOMIC DNA]</scope>
    <source>
        <strain evidence="3 4">ALJD</strain>
    </source>
</reference>
<protein>
    <submittedName>
        <fullName evidence="3">DnaA regulatory inactivator Hda</fullName>
    </submittedName>
</protein>
<dbReference type="PANTHER" id="PTHR30050">
    <property type="entry name" value="CHROMOSOMAL REPLICATION INITIATOR PROTEIN DNAA"/>
    <property type="match status" value="1"/>
</dbReference>
<dbReference type="Pfam" id="PF22688">
    <property type="entry name" value="Hda_lid"/>
    <property type="match status" value="1"/>
</dbReference>
<dbReference type="Pfam" id="PF00308">
    <property type="entry name" value="Bac_DnaA"/>
    <property type="match status" value="1"/>
</dbReference>
<evidence type="ECO:0000259" key="2">
    <source>
        <dbReference type="Pfam" id="PF22688"/>
    </source>
</evidence>
<sequence>MARQFVLDVALTEGSDFESYRVGANALAVESLRALARGEGERQVYLYGEAGTGKTHLLQAVCHEAAGQGRRAAYLPPDMLREAASGSLEGLAGLDVVCLDGVGLLCGSPAGETALFNLVNEARAGGARLVLCDRRAPRALSPGLADMASRLVWGPVFQLAPLGDGEKREVLLDRARRRGFGLPGDVADYLLRTSSRDLASLLDALERLGQASLREHRRVTLPFAREVLRAGDGS</sequence>
<dbReference type="RefSeq" id="WP_077278228.1">
    <property type="nucleotide sequence ID" value="NZ_MVBK01000034.1"/>
</dbReference>
<dbReference type="Gene3D" id="3.40.50.300">
    <property type="entry name" value="P-loop containing nucleotide triphosphate hydrolases"/>
    <property type="match status" value="1"/>
</dbReference>
<dbReference type="PANTHER" id="PTHR30050:SF5">
    <property type="entry name" value="DNAA REGULATORY INACTIVATOR HDA"/>
    <property type="match status" value="1"/>
</dbReference>
<dbReference type="AlphaFoldDB" id="A0A1V3NLA8"/>
<dbReference type="Gene3D" id="1.10.8.60">
    <property type="match status" value="1"/>
</dbReference>
<evidence type="ECO:0000259" key="1">
    <source>
        <dbReference type="Pfam" id="PF00308"/>
    </source>
</evidence>
<proteinExistence type="predicted"/>
<feature type="domain" description="Hda lid" evidence="2">
    <location>
        <begin position="164"/>
        <end position="228"/>
    </location>
</feature>
<gene>
    <name evidence="3" type="ORF">B1C78_05935</name>
</gene>
<name>A0A1V3NLA8_9GAMM</name>
<organism evidence="3 4">
    <name type="scientific">Thioalkalivibrio denitrificans</name>
    <dbReference type="NCBI Taxonomy" id="108003"/>
    <lineage>
        <taxon>Bacteria</taxon>
        <taxon>Pseudomonadati</taxon>
        <taxon>Pseudomonadota</taxon>
        <taxon>Gammaproteobacteria</taxon>
        <taxon>Chromatiales</taxon>
        <taxon>Ectothiorhodospiraceae</taxon>
        <taxon>Thioalkalivibrio</taxon>
    </lineage>
</organism>
<dbReference type="SUPFAM" id="SSF52540">
    <property type="entry name" value="P-loop containing nucleoside triphosphate hydrolases"/>
    <property type="match status" value="1"/>
</dbReference>
<feature type="domain" description="Chromosomal replication initiator protein DnaA ATPAse" evidence="1">
    <location>
        <begin position="16"/>
        <end position="154"/>
    </location>
</feature>
<dbReference type="OrthoDB" id="9784878at2"/>
<dbReference type="GO" id="GO:0032297">
    <property type="term" value="P:negative regulation of DNA-templated DNA replication initiation"/>
    <property type="evidence" value="ECO:0007669"/>
    <property type="project" value="InterPro"/>
</dbReference>
<keyword evidence="4" id="KW-1185">Reference proteome</keyword>
<dbReference type="NCBIfam" id="TIGR03420">
    <property type="entry name" value="DnaA_homol_Hda"/>
    <property type="match status" value="1"/>
</dbReference>
<accession>A0A1V3NLA8</accession>
<dbReference type="Proteomes" id="UP000189462">
    <property type="component" value="Unassembled WGS sequence"/>
</dbReference>
<dbReference type="InterPro" id="IPR013317">
    <property type="entry name" value="DnaA_dom"/>
</dbReference>
<evidence type="ECO:0000313" key="3">
    <source>
        <dbReference type="EMBL" id="OOG25907.1"/>
    </source>
</evidence>
<comment type="caution">
    <text evidence="3">The sequence shown here is derived from an EMBL/GenBank/DDBJ whole genome shotgun (WGS) entry which is preliminary data.</text>
</comment>
<dbReference type="InterPro" id="IPR027417">
    <property type="entry name" value="P-loop_NTPase"/>
</dbReference>
<dbReference type="InterPro" id="IPR017788">
    <property type="entry name" value="Hda"/>
</dbReference>
<dbReference type="GO" id="GO:0006270">
    <property type="term" value="P:DNA replication initiation"/>
    <property type="evidence" value="ECO:0007669"/>
    <property type="project" value="TreeGrafter"/>
</dbReference>
<dbReference type="CDD" id="cd00009">
    <property type="entry name" value="AAA"/>
    <property type="match status" value="1"/>
</dbReference>
<dbReference type="STRING" id="108003.B1C78_05935"/>